<accession>A0ACC0Q0V3</accession>
<keyword evidence="2" id="KW-1185">Reference proteome</keyword>
<proteinExistence type="predicted"/>
<evidence type="ECO:0000313" key="2">
    <source>
        <dbReference type="Proteomes" id="UP001062846"/>
    </source>
</evidence>
<dbReference type="EMBL" id="CM046388">
    <property type="protein sequence ID" value="KAI8571054.1"/>
    <property type="molecule type" value="Genomic_DNA"/>
</dbReference>
<comment type="caution">
    <text evidence="1">The sequence shown here is derived from an EMBL/GenBank/DDBJ whole genome shotgun (WGS) entry which is preliminary data.</text>
</comment>
<sequence>MDDFEANDAPNDEFQQEETTEFVRVVEDLITTPLRRNDIEPEIILEESSRKRARAENIEVDWFICDDDEDELLDEHDNEDEFDTDLDTDLNM</sequence>
<evidence type="ECO:0000313" key="1">
    <source>
        <dbReference type="EMBL" id="KAI8571054.1"/>
    </source>
</evidence>
<name>A0ACC0Q0V3_RHOML</name>
<organism evidence="1 2">
    <name type="scientific">Rhododendron molle</name>
    <name type="common">Chinese azalea</name>
    <name type="synonym">Azalea mollis</name>
    <dbReference type="NCBI Taxonomy" id="49168"/>
    <lineage>
        <taxon>Eukaryota</taxon>
        <taxon>Viridiplantae</taxon>
        <taxon>Streptophyta</taxon>
        <taxon>Embryophyta</taxon>
        <taxon>Tracheophyta</taxon>
        <taxon>Spermatophyta</taxon>
        <taxon>Magnoliopsida</taxon>
        <taxon>eudicotyledons</taxon>
        <taxon>Gunneridae</taxon>
        <taxon>Pentapetalae</taxon>
        <taxon>asterids</taxon>
        <taxon>Ericales</taxon>
        <taxon>Ericaceae</taxon>
        <taxon>Ericoideae</taxon>
        <taxon>Rhodoreae</taxon>
        <taxon>Rhododendron</taxon>
    </lineage>
</organism>
<reference evidence="1" key="1">
    <citation type="submission" date="2022-02" db="EMBL/GenBank/DDBJ databases">
        <title>Plant Genome Project.</title>
        <authorList>
            <person name="Zhang R.-G."/>
        </authorList>
    </citation>
    <scope>NUCLEOTIDE SEQUENCE</scope>
    <source>
        <strain evidence="1">AT1</strain>
    </source>
</reference>
<gene>
    <name evidence="1" type="ORF">RHMOL_Rhmol01G0087000</name>
</gene>
<dbReference type="Proteomes" id="UP001062846">
    <property type="component" value="Chromosome 1"/>
</dbReference>
<protein>
    <submittedName>
        <fullName evidence="1">Uncharacterized protein</fullName>
    </submittedName>
</protein>